<dbReference type="GO" id="GO:0016491">
    <property type="term" value="F:oxidoreductase activity"/>
    <property type="evidence" value="ECO:0007669"/>
    <property type="project" value="UniProtKB-KW"/>
</dbReference>
<dbReference type="PANTHER" id="PTHR47706:SF9">
    <property type="entry name" value="NMRA-LIKE DOMAIN-CONTAINING PROTEIN-RELATED"/>
    <property type="match status" value="1"/>
</dbReference>
<dbReference type="InterPro" id="IPR036291">
    <property type="entry name" value="NAD(P)-bd_dom_sf"/>
</dbReference>
<proteinExistence type="predicted"/>
<comment type="caution">
    <text evidence="4">The sequence shown here is derived from an EMBL/GenBank/DDBJ whole genome shotgun (WGS) entry which is preliminary data.</text>
</comment>
<keyword evidence="1" id="KW-0521">NADP</keyword>
<evidence type="ECO:0000256" key="1">
    <source>
        <dbReference type="ARBA" id="ARBA00022857"/>
    </source>
</evidence>
<dbReference type="PANTHER" id="PTHR47706">
    <property type="entry name" value="NMRA-LIKE FAMILY PROTEIN"/>
    <property type="match status" value="1"/>
</dbReference>
<evidence type="ECO:0000313" key="4">
    <source>
        <dbReference type="EMBL" id="KAG0659917.1"/>
    </source>
</evidence>
<dbReference type="InterPro" id="IPR008030">
    <property type="entry name" value="NmrA-like"/>
</dbReference>
<evidence type="ECO:0000259" key="3">
    <source>
        <dbReference type="Pfam" id="PF05368"/>
    </source>
</evidence>
<dbReference type="EMBL" id="PUHQ01000049">
    <property type="protein sequence ID" value="KAG0659917.1"/>
    <property type="molecule type" value="Genomic_DNA"/>
</dbReference>
<organism evidence="4 5">
    <name type="scientific">Rhodotorula mucilaginosa</name>
    <name type="common">Yeast</name>
    <name type="synonym">Rhodotorula rubra</name>
    <dbReference type="NCBI Taxonomy" id="5537"/>
    <lineage>
        <taxon>Eukaryota</taxon>
        <taxon>Fungi</taxon>
        <taxon>Dikarya</taxon>
        <taxon>Basidiomycota</taxon>
        <taxon>Pucciniomycotina</taxon>
        <taxon>Microbotryomycetes</taxon>
        <taxon>Sporidiobolales</taxon>
        <taxon>Sporidiobolaceae</taxon>
        <taxon>Rhodotorula</taxon>
    </lineage>
</organism>
<dbReference type="InterPro" id="IPR051609">
    <property type="entry name" value="NmrA/Isoflavone_reductase-like"/>
</dbReference>
<gene>
    <name evidence="4" type="ORF">C6P46_004857</name>
</gene>
<keyword evidence="2" id="KW-0560">Oxidoreductase</keyword>
<dbReference type="Proteomes" id="UP000777482">
    <property type="component" value="Unassembled WGS sequence"/>
</dbReference>
<dbReference type="Pfam" id="PF05368">
    <property type="entry name" value="NmrA"/>
    <property type="match status" value="1"/>
</dbReference>
<dbReference type="OrthoDB" id="9974981at2759"/>
<protein>
    <recommendedName>
        <fullName evidence="3">NmrA-like domain-containing protein</fullName>
    </recommendedName>
</protein>
<evidence type="ECO:0000313" key="5">
    <source>
        <dbReference type="Proteomes" id="UP000777482"/>
    </source>
</evidence>
<dbReference type="AlphaFoldDB" id="A0A9P7B5K2"/>
<evidence type="ECO:0000256" key="2">
    <source>
        <dbReference type="ARBA" id="ARBA00023002"/>
    </source>
</evidence>
<name>A0A9P7B5K2_RHOMI</name>
<dbReference type="Gene3D" id="3.90.25.10">
    <property type="entry name" value="UDP-galactose 4-epimerase, domain 1"/>
    <property type="match status" value="1"/>
</dbReference>
<dbReference type="SUPFAM" id="SSF51735">
    <property type="entry name" value="NAD(P)-binding Rossmann-fold domains"/>
    <property type="match status" value="1"/>
</dbReference>
<sequence>MSIPFEPVNEGKPGSPAADDDAFTRLALFGATGQIGAAILCALLEPSFGGYEPHVKVFLRDETFSDKAESVRKHPRVELVKADFDNVQDMADKLKGTEAVVSALNGPGIPAQDRILDAAAQAGVKRYLPSEYGSEHPWRKPGETWPRFHPYFDVKAQHKEYMWLHPAMVSGQMSYTIVGVGDLYDQPTETYWTAWAREDLPDEYVFPIVGDPHSKYEVTRIADMAQYIAALLARPSTSKDKILNFVSDVVSQQEIADMLASTSGRPVKPDYVSIDEAHGYIDRPETIPDRAKETRFAPEFWYIVRLQQGTNKFRRHPSLIQNSLYPYIKKTPVSEWLAETVGARAIQA</sequence>
<reference evidence="4 5" key="1">
    <citation type="submission" date="2020-11" db="EMBL/GenBank/DDBJ databases">
        <title>Kefir isolates.</title>
        <authorList>
            <person name="Marcisauskas S."/>
            <person name="Kim Y."/>
            <person name="Blasche S."/>
        </authorList>
    </citation>
    <scope>NUCLEOTIDE SEQUENCE [LARGE SCALE GENOMIC DNA]</scope>
    <source>
        <strain evidence="4 5">KR</strain>
    </source>
</reference>
<dbReference type="Gene3D" id="3.40.50.720">
    <property type="entry name" value="NAD(P)-binding Rossmann-like Domain"/>
    <property type="match status" value="1"/>
</dbReference>
<feature type="domain" description="NmrA-like" evidence="3">
    <location>
        <begin position="25"/>
        <end position="292"/>
    </location>
</feature>
<accession>A0A9P7B5K2</accession>
<keyword evidence="5" id="KW-1185">Reference proteome</keyword>